<accession>A0A814KL63</accession>
<dbReference type="EMBL" id="CAJNOC010005437">
    <property type="protein sequence ID" value="CAF1052300.1"/>
    <property type="molecule type" value="Genomic_DNA"/>
</dbReference>
<protein>
    <recommendedName>
        <fullName evidence="2">Spike glycoprotein fusion domain-containing protein</fullName>
    </recommendedName>
</protein>
<feature type="domain" description="Spike glycoprotein fusion" evidence="2">
    <location>
        <begin position="125"/>
        <end position="217"/>
    </location>
</feature>
<evidence type="ECO:0000313" key="3">
    <source>
        <dbReference type="EMBL" id="CAF1052300.1"/>
    </source>
</evidence>
<dbReference type="InterPro" id="IPR001903">
    <property type="entry name" value="Rhabdo_glycop_FD"/>
</dbReference>
<evidence type="ECO:0000259" key="2">
    <source>
        <dbReference type="Pfam" id="PF00974"/>
    </source>
</evidence>
<keyword evidence="4" id="KW-1185">Reference proteome</keyword>
<dbReference type="Pfam" id="PF00974">
    <property type="entry name" value="Rhabdo_glycop_FD"/>
    <property type="match status" value="1"/>
</dbReference>
<comment type="caution">
    <text evidence="3">The sequence shown here is derived from an EMBL/GenBank/DDBJ whole genome shotgun (WGS) entry which is preliminary data.</text>
</comment>
<dbReference type="SUPFAM" id="SSF161008">
    <property type="entry name" value="Viral glycoprotein ectodomain-like"/>
    <property type="match status" value="1"/>
</dbReference>
<organism evidence="3 4">
    <name type="scientific">Brachionus calyciflorus</name>
    <dbReference type="NCBI Taxonomy" id="104777"/>
    <lineage>
        <taxon>Eukaryota</taxon>
        <taxon>Metazoa</taxon>
        <taxon>Spiralia</taxon>
        <taxon>Gnathifera</taxon>
        <taxon>Rotifera</taxon>
        <taxon>Eurotatoria</taxon>
        <taxon>Monogononta</taxon>
        <taxon>Pseudotrocha</taxon>
        <taxon>Ploima</taxon>
        <taxon>Brachionidae</taxon>
        <taxon>Brachionus</taxon>
    </lineage>
</organism>
<sequence>MERLTQRRKYVVKEKTLNSMEPILDYEKKLNKNVAKKKRGRLPKVKQVNLLSIVAIFLSLFKLIFASKIKGDFHYCDHETNNNVFLDLENSCSPLGVSTRNKIISSGENWYMALLVKQKHLIHGTGFKCKKEIKTSTFSESFLGNQTESSKSHYAQLSKEECEYMVKTKMCNGYPMIWENENCFFEKEPEEEFNWWKTVTKNGIKCSVTAIVINGDSLDQRLFNSINHPCKASSLECPLHDSIIIWDSKIIHKCPYELVDKVTLRTLKDNILVNENEGILLQVTSFSNECGAVVYKTQEGFYLTHRNNSHKFPISEEPSSYITDFQMAEEDFI</sequence>
<dbReference type="Proteomes" id="UP000663879">
    <property type="component" value="Unassembled WGS sequence"/>
</dbReference>
<dbReference type="AlphaFoldDB" id="A0A814KL63"/>
<proteinExistence type="predicted"/>
<gene>
    <name evidence="3" type="ORF">OXX778_LOCUS18886</name>
</gene>
<feature type="transmembrane region" description="Helical" evidence="1">
    <location>
        <begin position="48"/>
        <end position="66"/>
    </location>
</feature>
<reference evidence="3" key="1">
    <citation type="submission" date="2021-02" db="EMBL/GenBank/DDBJ databases">
        <authorList>
            <person name="Nowell W R."/>
        </authorList>
    </citation>
    <scope>NUCLEOTIDE SEQUENCE</scope>
    <source>
        <strain evidence="3">Ploen Becks lab</strain>
    </source>
</reference>
<evidence type="ECO:0000256" key="1">
    <source>
        <dbReference type="SAM" id="Phobius"/>
    </source>
</evidence>
<keyword evidence="1" id="KW-1133">Transmembrane helix</keyword>
<keyword evidence="1" id="KW-0812">Transmembrane</keyword>
<evidence type="ECO:0000313" key="4">
    <source>
        <dbReference type="Proteomes" id="UP000663879"/>
    </source>
</evidence>
<name>A0A814KL63_9BILA</name>
<keyword evidence="1" id="KW-0472">Membrane</keyword>